<dbReference type="GO" id="GO:0003677">
    <property type="term" value="F:DNA binding"/>
    <property type="evidence" value="ECO:0007669"/>
    <property type="project" value="InterPro"/>
</dbReference>
<organism evidence="2 3">
    <name type="scientific">Gordonibacter massiliensis</name>
    <name type="common">ex Traore et al. 2017</name>
    <dbReference type="NCBI Taxonomy" id="1841863"/>
    <lineage>
        <taxon>Bacteria</taxon>
        <taxon>Bacillati</taxon>
        <taxon>Actinomycetota</taxon>
        <taxon>Coriobacteriia</taxon>
        <taxon>Eggerthellales</taxon>
        <taxon>Eggerthellaceae</taxon>
        <taxon>Gordonibacter</taxon>
    </lineage>
</organism>
<proteinExistence type="predicted"/>
<accession>A0A842JA75</accession>
<dbReference type="PROSITE" id="PS50943">
    <property type="entry name" value="HTH_CROC1"/>
    <property type="match status" value="1"/>
</dbReference>
<keyword evidence="3" id="KW-1185">Reference proteome</keyword>
<dbReference type="AlphaFoldDB" id="A0A842JA75"/>
<dbReference type="Proteomes" id="UP000587396">
    <property type="component" value="Unassembled WGS sequence"/>
</dbReference>
<feature type="domain" description="HTH cro/C1-type" evidence="1">
    <location>
        <begin position="12"/>
        <end position="66"/>
    </location>
</feature>
<evidence type="ECO:0000313" key="2">
    <source>
        <dbReference type="EMBL" id="MBC2888713.1"/>
    </source>
</evidence>
<dbReference type="Gene3D" id="1.10.260.40">
    <property type="entry name" value="lambda repressor-like DNA-binding domains"/>
    <property type="match status" value="1"/>
</dbReference>
<protein>
    <submittedName>
        <fullName evidence="2">Helix-turn-helix transcriptional regulator</fullName>
    </submittedName>
</protein>
<dbReference type="EMBL" id="JACMSE010000002">
    <property type="protein sequence ID" value="MBC2888713.1"/>
    <property type="molecule type" value="Genomic_DNA"/>
</dbReference>
<dbReference type="RefSeq" id="WP_185904647.1">
    <property type="nucleotide sequence ID" value="NZ_JAASIO010000007.1"/>
</dbReference>
<dbReference type="SUPFAM" id="SSF47413">
    <property type="entry name" value="lambda repressor-like DNA-binding domains"/>
    <property type="match status" value="1"/>
</dbReference>
<name>A0A842JA75_9ACTN</name>
<sequence length="83" mass="8991">MQELARTFGENVRVLREGGNLTKTKLAGMVGHSRSHVTDIEDGLIDANFSKLAKFAQAFECPVEALITPGGGLRVLSDKHARL</sequence>
<reference evidence="2 3" key="1">
    <citation type="submission" date="2020-08" db="EMBL/GenBank/DDBJ databases">
        <authorList>
            <person name="Liu C."/>
            <person name="Sun Q."/>
        </authorList>
    </citation>
    <scope>NUCLEOTIDE SEQUENCE [LARGE SCALE GENOMIC DNA]</scope>
    <source>
        <strain evidence="2 3">N22</strain>
    </source>
</reference>
<comment type="caution">
    <text evidence="2">The sequence shown here is derived from an EMBL/GenBank/DDBJ whole genome shotgun (WGS) entry which is preliminary data.</text>
</comment>
<evidence type="ECO:0000313" key="3">
    <source>
        <dbReference type="Proteomes" id="UP000587396"/>
    </source>
</evidence>
<dbReference type="InterPro" id="IPR001387">
    <property type="entry name" value="Cro/C1-type_HTH"/>
</dbReference>
<dbReference type="CDD" id="cd00093">
    <property type="entry name" value="HTH_XRE"/>
    <property type="match status" value="1"/>
</dbReference>
<dbReference type="Pfam" id="PF01381">
    <property type="entry name" value="HTH_3"/>
    <property type="match status" value="1"/>
</dbReference>
<dbReference type="SMART" id="SM00530">
    <property type="entry name" value="HTH_XRE"/>
    <property type="match status" value="1"/>
</dbReference>
<gene>
    <name evidence="2" type="ORF">H7313_05030</name>
</gene>
<evidence type="ECO:0000259" key="1">
    <source>
        <dbReference type="PROSITE" id="PS50943"/>
    </source>
</evidence>
<dbReference type="InterPro" id="IPR010982">
    <property type="entry name" value="Lambda_DNA-bd_dom_sf"/>
</dbReference>